<keyword evidence="4 6" id="KW-0472">Membrane</keyword>
<dbReference type="PRINTS" id="PR00259">
    <property type="entry name" value="TMFOUR"/>
</dbReference>
<keyword evidence="2 6" id="KW-0812">Transmembrane</keyword>
<evidence type="ECO:0000256" key="2">
    <source>
        <dbReference type="ARBA" id="ARBA00022692"/>
    </source>
</evidence>
<dbReference type="GO" id="GO:0016020">
    <property type="term" value="C:membrane"/>
    <property type="evidence" value="ECO:0007669"/>
    <property type="project" value="UniProtKB-SubCell"/>
</dbReference>
<dbReference type="Pfam" id="PF00335">
    <property type="entry name" value="Tetraspanin"/>
    <property type="match status" value="1"/>
</dbReference>
<comment type="subcellular location">
    <subcellularLocation>
        <location evidence="1">Membrane</location>
        <topology evidence="1">Multi-pass membrane protein</topology>
    </subcellularLocation>
</comment>
<evidence type="ECO:0000256" key="4">
    <source>
        <dbReference type="ARBA" id="ARBA00023136"/>
    </source>
</evidence>
<feature type="region of interest" description="Disordered" evidence="5">
    <location>
        <begin position="1"/>
        <end position="22"/>
    </location>
</feature>
<dbReference type="InterPro" id="IPR018499">
    <property type="entry name" value="Tetraspanin/Peripherin"/>
</dbReference>
<organism evidence="7 8">
    <name type="scientific">Elysia marginata</name>
    <dbReference type="NCBI Taxonomy" id="1093978"/>
    <lineage>
        <taxon>Eukaryota</taxon>
        <taxon>Metazoa</taxon>
        <taxon>Spiralia</taxon>
        <taxon>Lophotrochozoa</taxon>
        <taxon>Mollusca</taxon>
        <taxon>Gastropoda</taxon>
        <taxon>Heterobranchia</taxon>
        <taxon>Euthyneura</taxon>
        <taxon>Panpulmonata</taxon>
        <taxon>Sacoglossa</taxon>
        <taxon>Placobranchoidea</taxon>
        <taxon>Plakobranchidae</taxon>
        <taxon>Elysia</taxon>
    </lineage>
</organism>
<evidence type="ECO:0000256" key="3">
    <source>
        <dbReference type="ARBA" id="ARBA00022989"/>
    </source>
</evidence>
<evidence type="ECO:0000256" key="5">
    <source>
        <dbReference type="SAM" id="MobiDB-lite"/>
    </source>
</evidence>
<feature type="transmembrane region" description="Helical" evidence="6">
    <location>
        <begin position="214"/>
        <end position="239"/>
    </location>
</feature>
<keyword evidence="8" id="KW-1185">Reference proteome</keyword>
<name>A0AAV4EZ47_9GAST</name>
<feature type="compositionally biased region" description="Polar residues" evidence="5">
    <location>
        <begin position="1"/>
        <end position="19"/>
    </location>
</feature>
<dbReference type="EMBL" id="BMAT01003984">
    <property type="protein sequence ID" value="GFR65831.1"/>
    <property type="molecule type" value="Genomic_DNA"/>
</dbReference>
<protein>
    <submittedName>
        <fullName evidence="7">Tetraspanin</fullName>
    </submittedName>
</protein>
<comment type="caution">
    <text evidence="7">The sequence shown here is derived from an EMBL/GenBank/DDBJ whole genome shotgun (WGS) entry which is preliminary data.</text>
</comment>
<gene>
    <name evidence="7" type="ORF">ElyMa_001955600</name>
</gene>
<evidence type="ECO:0000256" key="6">
    <source>
        <dbReference type="SAM" id="Phobius"/>
    </source>
</evidence>
<proteinExistence type="predicted"/>
<dbReference type="AlphaFoldDB" id="A0AAV4EZ47"/>
<dbReference type="Proteomes" id="UP000762676">
    <property type="component" value="Unassembled WGS sequence"/>
</dbReference>
<reference evidence="7 8" key="1">
    <citation type="journal article" date="2021" name="Elife">
        <title>Chloroplast acquisition without the gene transfer in kleptoplastic sea slugs, Plakobranchus ocellatus.</title>
        <authorList>
            <person name="Maeda T."/>
            <person name="Takahashi S."/>
            <person name="Yoshida T."/>
            <person name="Shimamura S."/>
            <person name="Takaki Y."/>
            <person name="Nagai Y."/>
            <person name="Toyoda A."/>
            <person name="Suzuki Y."/>
            <person name="Arimoto A."/>
            <person name="Ishii H."/>
            <person name="Satoh N."/>
            <person name="Nishiyama T."/>
            <person name="Hasebe M."/>
            <person name="Maruyama T."/>
            <person name="Minagawa J."/>
            <person name="Obokata J."/>
            <person name="Shigenobu S."/>
        </authorList>
    </citation>
    <scope>NUCLEOTIDE SEQUENCE [LARGE SCALE GENOMIC DNA]</scope>
</reference>
<keyword evidence="3 6" id="KW-1133">Transmembrane helix</keyword>
<accession>A0AAV4EZ47</accession>
<evidence type="ECO:0000313" key="7">
    <source>
        <dbReference type="EMBL" id="GFR65831.1"/>
    </source>
</evidence>
<evidence type="ECO:0000256" key="1">
    <source>
        <dbReference type="ARBA" id="ARBA00004141"/>
    </source>
</evidence>
<evidence type="ECO:0000313" key="8">
    <source>
        <dbReference type="Proteomes" id="UP000762676"/>
    </source>
</evidence>
<feature type="transmembrane region" description="Helical" evidence="6">
    <location>
        <begin position="57"/>
        <end position="80"/>
    </location>
</feature>
<feature type="transmembrane region" description="Helical" evidence="6">
    <location>
        <begin position="92"/>
        <end position="119"/>
    </location>
</feature>
<sequence length="250" mass="27586">MSPQSRNAASHTPSRNRGSSLRRAPARLQNSITHSLRRRGQPSADYSPINPFVKYTLFFFNVAFMLLGAATASVCIYILVEKDKKVASFIEFLFDPSCICTLMGCVAFVIAFAGAYGALRENITLLKALSCCGASNDDIGYLDWNANRYFNCNKTNLSSERCSVPFSCCRIAEGDQINYRCGAGVMDETATGVDTKIYTRGCLKGLKVILTDNIWIVGGTIMGVFIPQMIFICFAKALISQIEEQLSKWI</sequence>